<keyword evidence="7" id="KW-0677">Repeat</keyword>
<evidence type="ECO:0000256" key="3">
    <source>
        <dbReference type="ARBA" id="ARBA00011245"/>
    </source>
</evidence>
<proteinExistence type="inferred from homology"/>
<dbReference type="SUPFAM" id="SSF103506">
    <property type="entry name" value="Mitochondrial carrier"/>
    <property type="match status" value="1"/>
</dbReference>
<dbReference type="EMBL" id="VCGU01000005">
    <property type="protein sequence ID" value="TRY75434.1"/>
    <property type="molecule type" value="Genomic_DNA"/>
</dbReference>
<dbReference type="GO" id="GO:0005743">
    <property type="term" value="C:mitochondrial inner membrane"/>
    <property type="evidence" value="ECO:0007669"/>
    <property type="project" value="UniProtKB-SubCell"/>
</dbReference>
<dbReference type="InterPro" id="IPR023395">
    <property type="entry name" value="MCP_dom_sf"/>
</dbReference>
<evidence type="ECO:0000256" key="2">
    <source>
        <dbReference type="ARBA" id="ARBA00006375"/>
    </source>
</evidence>
<dbReference type="PANTHER" id="PTHR45635">
    <property type="entry name" value="ADP,ATP CARRIER PROTEIN 1-RELATED-RELATED"/>
    <property type="match status" value="1"/>
</dbReference>
<keyword evidence="8" id="KW-0999">Mitochondrion inner membrane</keyword>
<evidence type="ECO:0000256" key="15">
    <source>
        <dbReference type="RuleBase" id="RU000488"/>
    </source>
</evidence>
<keyword evidence="18" id="KW-1185">Reference proteome</keyword>
<dbReference type="PROSITE" id="PS50920">
    <property type="entry name" value="SOLCAR"/>
    <property type="match status" value="3"/>
</dbReference>
<evidence type="ECO:0000313" key="18">
    <source>
        <dbReference type="Proteomes" id="UP000318571"/>
    </source>
</evidence>
<dbReference type="PRINTS" id="PR00926">
    <property type="entry name" value="MITOCARRIER"/>
</dbReference>
<keyword evidence="10" id="KW-0496">Mitochondrion</keyword>
<evidence type="ECO:0000256" key="12">
    <source>
        <dbReference type="ARBA" id="ARBA00024143"/>
    </source>
</evidence>
<evidence type="ECO:0000256" key="7">
    <source>
        <dbReference type="ARBA" id="ARBA00022737"/>
    </source>
</evidence>
<feature type="repeat" description="Solcar" evidence="14">
    <location>
        <begin position="208"/>
        <end position="294"/>
    </location>
</feature>
<protein>
    <recommendedName>
        <fullName evidence="16">ADP/ATP translocase</fullName>
    </recommendedName>
    <alternativeName>
        <fullName evidence="16">ADP,ATP carrier protein</fullName>
    </alternativeName>
</protein>
<comment type="caution">
    <text evidence="17">The sequence shown here is derived from an EMBL/GenBank/DDBJ whole genome shotgun (WGS) entry which is preliminary data.</text>
</comment>
<comment type="function">
    <text evidence="13">ADP:ATP antiporter that mediates import of ADP into the mitochondrial matrix for ATP synthesis, and export of ATP out to fuel the cell. Cycles between the cytoplasmic-open state (c-state) and the matrix-open state (m-state): operates by the alternating access mechanism with a single substrate-binding site intermittently exposed to either the cytosolic (c-state) or matrix (m-state) side of the inner mitochondrial membrane.</text>
</comment>
<dbReference type="InterPro" id="IPR002113">
    <property type="entry name" value="ADT_euk_type"/>
</dbReference>
<dbReference type="PANTHER" id="PTHR45635:SF14">
    <property type="entry name" value="ADP_ATP TRANSLOCASE"/>
    <property type="match status" value="1"/>
</dbReference>
<comment type="subcellular location">
    <subcellularLocation>
        <location evidence="16">Membrane</location>
        <topology evidence="16">Multi-pass membrane protein</topology>
    </subcellularLocation>
    <subcellularLocation>
        <location evidence="1">Mitochondrion inner membrane</location>
        <topology evidence="1">Multi-pass membrane protein</topology>
    </subcellularLocation>
</comment>
<evidence type="ECO:0000256" key="11">
    <source>
        <dbReference type="ARBA" id="ARBA00023136"/>
    </source>
</evidence>
<comment type="subunit">
    <text evidence="3 16">Monomer.</text>
</comment>
<name>A0A553PCP3_TIGCA</name>
<feature type="repeat" description="Solcar" evidence="14">
    <location>
        <begin position="113"/>
        <end position="202"/>
    </location>
</feature>
<dbReference type="InterPro" id="IPR002067">
    <property type="entry name" value="MCP"/>
</dbReference>
<sequence length="305" mass="33715">MSAKRHTTLGFSESFFLSGTAAAISKTSAAPIERVKLLLQNQNELVKQGKLAQGFSGVKDCVSKTLRNEGVLSFWRGNFASVIRYFPQQALNFGFKDQFKKAFKFSKNSSHAEKFSKNILSGGCAGSVSLLFVQSIDYTRTRLATDARSGGQRQFNGIIDCYMKTIQADGIRGLYRGFAVSCVCIFIYRGLYFGLYDSLKPILLGDNAQWVHTFLLGWGVTITSGLVAYPIDTVKRRMMMTSGEKVKYNGSIDCFKQIVKHEGAKAMYKGAGVNIVRGVAGAGVLSGFDKFKKVYIGWRLNAHHH</sequence>
<keyword evidence="9 16" id="KW-1133">Transmembrane helix</keyword>
<organism evidence="17 18">
    <name type="scientific">Tigriopus californicus</name>
    <name type="common">Marine copepod</name>
    <dbReference type="NCBI Taxonomy" id="6832"/>
    <lineage>
        <taxon>Eukaryota</taxon>
        <taxon>Metazoa</taxon>
        <taxon>Ecdysozoa</taxon>
        <taxon>Arthropoda</taxon>
        <taxon>Crustacea</taxon>
        <taxon>Multicrustacea</taxon>
        <taxon>Hexanauplia</taxon>
        <taxon>Copepoda</taxon>
        <taxon>Harpacticoida</taxon>
        <taxon>Harpacticidae</taxon>
        <taxon>Tigriopus</taxon>
    </lineage>
</organism>
<evidence type="ECO:0000256" key="6">
    <source>
        <dbReference type="ARBA" id="ARBA00022692"/>
    </source>
</evidence>
<dbReference type="AlphaFoldDB" id="A0A553PCP3"/>
<evidence type="ECO:0000256" key="9">
    <source>
        <dbReference type="ARBA" id="ARBA00022989"/>
    </source>
</evidence>
<evidence type="ECO:0000256" key="8">
    <source>
        <dbReference type="ARBA" id="ARBA00022792"/>
    </source>
</evidence>
<evidence type="ECO:0000256" key="13">
    <source>
        <dbReference type="ARBA" id="ARBA00045250"/>
    </source>
</evidence>
<keyword evidence="11 14" id="KW-0472">Membrane</keyword>
<feature type="repeat" description="Solcar" evidence="14">
    <location>
        <begin position="13"/>
        <end position="102"/>
    </location>
</feature>
<dbReference type="PRINTS" id="PR00927">
    <property type="entry name" value="ADPTRNSLCASE"/>
</dbReference>
<keyword evidence="6 14" id="KW-0812">Transmembrane</keyword>
<gene>
    <name evidence="17" type="ORF">TCAL_00708</name>
</gene>
<reference evidence="17 18" key="1">
    <citation type="journal article" date="2018" name="Nat. Ecol. Evol.">
        <title>Genomic signatures of mitonuclear coevolution across populations of Tigriopus californicus.</title>
        <authorList>
            <person name="Barreto F.S."/>
            <person name="Watson E.T."/>
            <person name="Lima T.G."/>
            <person name="Willett C.S."/>
            <person name="Edmands S."/>
            <person name="Li W."/>
            <person name="Burton R.S."/>
        </authorList>
    </citation>
    <scope>NUCLEOTIDE SEQUENCE [LARGE SCALE GENOMIC DNA]</scope>
    <source>
        <strain evidence="17 18">San Diego</strain>
    </source>
</reference>
<evidence type="ECO:0000256" key="4">
    <source>
        <dbReference type="ARBA" id="ARBA00022448"/>
    </source>
</evidence>
<dbReference type="OMA" id="IPNCIRY"/>
<dbReference type="Gene3D" id="1.50.40.10">
    <property type="entry name" value="Mitochondrial carrier domain"/>
    <property type="match status" value="1"/>
</dbReference>
<evidence type="ECO:0000256" key="5">
    <source>
        <dbReference type="ARBA" id="ARBA00022449"/>
    </source>
</evidence>
<dbReference type="OrthoDB" id="270584at2759"/>
<dbReference type="GO" id="GO:0005471">
    <property type="term" value="F:ATP:ADP antiporter activity"/>
    <property type="evidence" value="ECO:0007669"/>
    <property type="project" value="UniProtKB-UniRule"/>
</dbReference>
<evidence type="ECO:0000256" key="14">
    <source>
        <dbReference type="PROSITE-ProRule" id="PRU00282"/>
    </source>
</evidence>
<comment type="catalytic activity">
    <reaction evidence="12">
        <text>ADP(in) + ATP(out) = ADP(out) + ATP(in)</text>
        <dbReference type="Rhea" id="RHEA:34999"/>
        <dbReference type="ChEBI" id="CHEBI:30616"/>
        <dbReference type="ChEBI" id="CHEBI:456216"/>
    </reaction>
    <physiologicalReaction direction="left-to-right" evidence="12">
        <dbReference type="Rhea" id="RHEA:35000"/>
    </physiologicalReaction>
</comment>
<dbReference type="GO" id="GO:0140021">
    <property type="term" value="P:mitochondrial ADP transmembrane transport"/>
    <property type="evidence" value="ECO:0007669"/>
    <property type="project" value="InterPro"/>
</dbReference>
<keyword evidence="5" id="KW-0050">Antiport</keyword>
<dbReference type="STRING" id="6832.A0A553PCP3"/>
<dbReference type="InterPro" id="IPR018108">
    <property type="entry name" value="MCP_transmembrane"/>
</dbReference>
<evidence type="ECO:0000256" key="1">
    <source>
        <dbReference type="ARBA" id="ARBA00004448"/>
    </source>
</evidence>
<feature type="transmembrane region" description="Helical" evidence="16">
    <location>
        <begin position="211"/>
        <end position="231"/>
    </location>
</feature>
<dbReference type="GO" id="GO:1901029">
    <property type="term" value="P:negative regulation of mitochondrial outer membrane permeabilization involved in apoptotic signaling pathway"/>
    <property type="evidence" value="ECO:0007669"/>
    <property type="project" value="TreeGrafter"/>
</dbReference>
<accession>A0A553PCP3</accession>
<comment type="caution">
    <text evidence="16">Lacks conserved residue(s) required for the propagation of feature annotation.</text>
</comment>
<evidence type="ECO:0000313" key="17">
    <source>
        <dbReference type="EMBL" id="TRY75434.1"/>
    </source>
</evidence>
<comment type="function">
    <text evidence="16">Catalyzes the exchange of ADP and ATP across the membrane.</text>
</comment>
<dbReference type="FunFam" id="1.50.40.10:FF:000096">
    <property type="entry name" value="ADP,ATP carrier protein 1, mitochondrial"/>
    <property type="match status" value="1"/>
</dbReference>
<dbReference type="Pfam" id="PF00153">
    <property type="entry name" value="Mito_carr"/>
    <property type="match status" value="3"/>
</dbReference>
<keyword evidence="4 15" id="KW-0813">Transport</keyword>
<evidence type="ECO:0000256" key="16">
    <source>
        <dbReference type="RuleBase" id="RU368008"/>
    </source>
</evidence>
<feature type="transmembrane region" description="Helical" evidence="16">
    <location>
        <begin position="173"/>
        <end position="191"/>
    </location>
</feature>
<comment type="similarity">
    <text evidence="2 15">Belongs to the mitochondrial carrier (TC 2.A.29) family.</text>
</comment>
<evidence type="ECO:0000256" key="10">
    <source>
        <dbReference type="ARBA" id="ARBA00023128"/>
    </source>
</evidence>
<dbReference type="GO" id="GO:1990544">
    <property type="term" value="P:mitochondrial ATP transmembrane transport"/>
    <property type="evidence" value="ECO:0007669"/>
    <property type="project" value="InterPro"/>
</dbReference>
<dbReference type="Proteomes" id="UP000318571">
    <property type="component" value="Chromosome 2"/>
</dbReference>